<evidence type="ECO:0000313" key="2">
    <source>
        <dbReference type="EMBL" id="MVU84085.1"/>
    </source>
</evidence>
<comment type="caution">
    <text evidence="2">The sequence shown here is derived from an EMBL/GenBank/DDBJ whole genome shotgun (WGS) entry which is preliminary data.</text>
</comment>
<dbReference type="Pfam" id="PF07510">
    <property type="entry name" value="GmrSD_C"/>
    <property type="match status" value="1"/>
</dbReference>
<dbReference type="PROSITE" id="PS51257">
    <property type="entry name" value="PROKAR_LIPOPROTEIN"/>
    <property type="match status" value="1"/>
</dbReference>
<evidence type="ECO:0000313" key="3">
    <source>
        <dbReference type="Proteomes" id="UP000466794"/>
    </source>
</evidence>
<name>A0A7K1VBS9_9NOCA</name>
<protein>
    <submittedName>
        <fullName evidence="2">DUF1524 domain-containing protein</fullName>
    </submittedName>
</protein>
<organism evidence="2 3">
    <name type="scientific">Nocardia terrae</name>
    <dbReference type="NCBI Taxonomy" id="2675851"/>
    <lineage>
        <taxon>Bacteria</taxon>
        <taxon>Bacillati</taxon>
        <taxon>Actinomycetota</taxon>
        <taxon>Actinomycetes</taxon>
        <taxon>Mycobacteriales</taxon>
        <taxon>Nocardiaceae</taxon>
        <taxon>Nocardia</taxon>
    </lineage>
</organism>
<dbReference type="InterPro" id="IPR011089">
    <property type="entry name" value="GmrSD_C"/>
</dbReference>
<dbReference type="PANTHER" id="PTHR24094:SF15">
    <property type="entry name" value="AMP-DEPENDENT SYNTHETASE_LIGASE DOMAIN-CONTAINING PROTEIN-RELATED"/>
    <property type="match status" value="1"/>
</dbReference>
<accession>A0A7K1VBS9</accession>
<reference evidence="2 3" key="1">
    <citation type="submission" date="2019-12" db="EMBL/GenBank/DDBJ databases">
        <title>Nocardia sp. nov. ET3-3 isolated from soil.</title>
        <authorList>
            <person name="Kanchanasin P."/>
            <person name="Tanasupawat S."/>
            <person name="Yuki M."/>
            <person name="Kudo T."/>
        </authorList>
    </citation>
    <scope>NUCLEOTIDE SEQUENCE [LARGE SCALE GENOMIC DNA]</scope>
    <source>
        <strain evidence="2 3">ET3-3</strain>
    </source>
</reference>
<feature type="domain" description="GmrSD restriction endonucleases C-terminal" evidence="1">
    <location>
        <begin position="116"/>
        <end position="256"/>
    </location>
</feature>
<gene>
    <name evidence="2" type="ORF">GPX89_43520</name>
</gene>
<keyword evidence="3" id="KW-1185">Reference proteome</keyword>
<dbReference type="EMBL" id="WRPP01000018">
    <property type="protein sequence ID" value="MVU84085.1"/>
    <property type="molecule type" value="Genomic_DNA"/>
</dbReference>
<dbReference type="Proteomes" id="UP000466794">
    <property type="component" value="Unassembled WGS sequence"/>
</dbReference>
<evidence type="ECO:0000259" key="1">
    <source>
        <dbReference type="Pfam" id="PF07510"/>
    </source>
</evidence>
<dbReference type="PANTHER" id="PTHR24094">
    <property type="entry name" value="SECRETED PROTEIN"/>
    <property type="match status" value="1"/>
</dbReference>
<dbReference type="AlphaFoldDB" id="A0A7K1VBS9"/>
<dbReference type="RefSeq" id="WP_157393660.1">
    <property type="nucleotide sequence ID" value="NZ_WRPP01000018.1"/>
</dbReference>
<sequence>MRSTDHRPASAGLRTRLPGAVALLVGALTLMACTSHGLAADNLPPSESANVAAQSLPRAAALAFTQATALSPADARAVLDTLPVKGRAPKTGYARNQFGENWTDDVDVAGGRNGCDTRNDILGRDLTDPAFKPGTRDCVVLNGTLSDPYTGKDIDFVRGSGTSNAVQVDHVVALSDAWQKGAQQLTPRERANFANDPRNLLAVDGPANQRKGASDAASWLPPNKSFRCAYVAKQIEVKAAYHLWVTQAEKDAMLRVLDGCDS</sequence>
<proteinExistence type="predicted"/>